<sequence>MNRLPVEKRAQILQMLCEGSSMRSISRVADVSLNTVTKLLVDAGIACSAFHDATVRNVNSQRVQCDEIWSFAYPKAKNLPSAKAAPLGSGDVWTWTAIDADTKLILSWLVGDRDTHAATIFINDLKDRLANRVRLTTDGHRPYLTAISNAFGPDGIDYGILQKLYGKESEGAKRYSPPKLIGIDRDLVLGSPDIKHVSTSFVERQNLTMRMSMRRFTRLTNAFSKKVENHYHALSLYFVWYNFIKSHKSLKGLTPAMAAGLVSSPLEMSDIVALIDKREGEPKKRGPYKKRAISAA</sequence>
<dbReference type="RefSeq" id="WP_176534539.1">
    <property type="nucleotide sequence ID" value="NZ_CP088022.1"/>
</dbReference>
<organism evidence="1">
    <name type="scientific">Bradyrhizobium quebecense</name>
    <dbReference type="NCBI Taxonomy" id="2748629"/>
    <lineage>
        <taxon>Bacteria</taxon>
        <taxon>Pseudomonadati</taxon>
        <taxon>Pseudomonadota</taxon>
        <taxon>Alphaproteobacteria</taxon>
        <taxon>Hyphomicrobiales</taxon>
        <taxon>Nitrobacteraceae</taxon>
        <taxon>Bradyrhizobium</taxon>
    </lineage>
</organism>
<dbReference type="AlphaFoldDB" id="A0A973WYJ9"/>
<name>A0A973WYJ9_9BRAD</name>
<dbReference type="SUPFAM" id="SSF53098">
    <property type="entry name" value="Ribonuclease H-like"/>
    <property type="match status" value="1"/>
</dbReference>
<reference evidence="1" key="1">
    <citation type="submission" date="2020-06" db="EMBL/GenBank/DDBJ databases">
        <title>Whole Genome Sequence of Bradyrhizobium sp. Strain 66S1MB.</title>
        <authorList>
            <person name="Bromfield E."/>
            <person name="Cloutier S."/>
        </authorList>
    </citation>
    <scope>NUCLEOTIDE SEQUENCE</scope>
    <source>
        <strain evidence="1">66S1MB</strain>
    </source>
</reference>
<evidence type="ECO:0000313" key="1">
    <source>
        <dbReference type="EMBL" id="NVL11636.1"/>
    </source>
</evidence>
<gene>
    <name evidence="1" type="ORF">HU230_39485</name>
</gene>
<dbReference type="PANTHER" id="PTHR33293:SF2">
    <property type="entry name" value="TRANSPOSASE"/>
    <property type="match status" value="1"/>
</dbReference>
<dbReference type="PANTHER" id="PTHR33293">
    <property type="entry name" value="INSERTION ELEMENT IS1 1 PROTEIN INSB-RELATED"/>
    <property type="match status" value="1"/>
</dbReference>
<comment type="caution">
    <text evidence="1">The sequence shown here is derived from an EMBL/GenBank/DDBJ whole genome shotgun (WGS) entry which is preliminary data.</text>
</comment>
<dbReference type="InterPro" id="IPR051354">
    <property type="entry name" value="Transposase_27_IS1"/>
</dbReference>
<dbReference type="InterPro" id="IPR012337">
    <property type="entry name" value="RNaseH-like_sf"/>
</dbReference>
<dbReference type="EMBL" id="JABWSX010000001">
    <property type="protein sequence ID" value="NVL11636.1"/>
    <property type="molecule type" value="Genomic_DNA"/>
</dbReference>
<accession>A0A973WYJ9</accession>
<proteinExistence type="predicted"/>
<protein>
    <submittedName>
        <fullName evidence="1">DDE-type integrase/transposase/recombinase</fullName>
    </submittedName>
</protein>